<dbReference type="PROSITE" id="PS50062">
    <property type="entry name" value="BCL2_FAMILY"/>
    <property type="match status" value="1"/>
</dbReference>
<dbReference type="Proteomes" id="UP000694701">
    <property type="component" value="Unplaced"/>
</dbReference>
<protein>
    <recommendedName>
        <fullName evidence="5">Vacuolar protein sorting-associated protein 72 homolog</fullName>
    </recommendedName>
    <alternativeName>
        <fullName evidence="8">Transcription factor-like 1</fullName>
    </alternativeName>
</protein>
<evidence type="ECO:0000259" key="10">
    <source>
        <dbReference type="SMART" id="SM00337"/>
    </source>
</evidence>
<reference evidence="12" key="1">
    <citation type="submission" date="2025-08" db="UniProtKB">
        <authorList>
            <consortium name="Ensembl"/>
        </authorList>
    </citation>
    <scope>IDENTIFICATION</scope>
</reference>
<dbReference type="SUPFAM" id="SSF56854">
    <property type="entry name" value="Bcl-2 inhibitors of programmed cell death"/>
    <property type="match status" value="1"/>
</dbReference>
<dbReference type="InterPro" id="IPR026298">
    <property type="entry name" value="Bcl-2_fam"/>
</dbReference>
<dbReference type="SMART" id="SM00993">
    <property type="entry name" value="YL1_C"/>
    <property type="match status" value="1"/>
</dbReference>
<evidence type="ECO:0000256" key="9">
    <source>
        <dbReference type="SAM" id="MobiDB-lite"/>
    </source>
</evidence>
<sequence>MFPGSKVSNDNGLWPCIGIAALNVNNSSSGFGRKPLVMPEPKAQNEFAGNGLQGSVPSSPESDCEETVDYSPVCAALEMDTREIIDIFLKSFTGLPHSKSGKKQILSTMKRVVDSLVVKHELAYKGMIARLNLEEKGEDVSFVKTVATELFSDGITNWGRIASLLTFGAIVCKHQNDRGLSKCVSLVGEEISSYLLTDQRHWLLKNKAWDGFEEFFHVPDTEGAVRNALMAIGSFATFGAALAYLIRPSVGSNEDYGNDTHRASPDPPAHCGSTCCGYLSQAVKLSGIQESGDEEYKGDLSETEDEVDSDFDIDEGDEPDSEQEEDGPRRKSRVVTKAYKEPVKVVRQKPKQRKLAELPRRTVKTKINKYNPPELQEDINKNRKSVRQSTTEHTRLTYLRLQERQVAPRRRKGTRHERPLTQAELLAEAKVTAQINLRSLENYERLEADKKRQVHMKRQCVGSVIRYHSVLMPLVSDVTLKEENVDVEGLDQDAQQNPGPHPSQALSQSESTLTAPPSVFSSNTAAVNPSLSSGPAKCSRTYITFSDDESLQRFFPQSPPPRIPVQEICPVTHKPALYRDPITDIPYANVQAFRIIREAYKKYVAAHGLPSTGTATPADTTAKNLRQKIIIKQGM</sequence>
<dbReference type="PANTHER" id="PTHR13275:SF4">
    <property type="entry name" value="VACUOLAR PROTEIN SORTING-ASSOCIATED PROTEIN 72 HOMOLOG"/>
    <property type="match status" value="1"/>
</dbReference>
<comment type="subcellular location">
    <subcellularLocation>
        <location evidence="2">Nucleus</location>
    </subcellularLocation>
</comment>
<name>A0A8C2KL16_CYPCA</name>
<comment type="similarity">
    <text evidence="4">Belongs to the Bcl-2 family.</text>
</comment>
<evidence type="ECO:0000256" key="8">
    <source>
        <dbReference type="ARBA" id="ARBA00032814"/>
    </source>
</evidence>
<feature type="compositionally biased region" description="Acidic residues" evidence="9">
    <location>
        <begin position="301"/>
        <end position="325"/>
    </location>
</feature>
<feature type="domain" description="Vps72/YL1 C-terminal" evidence="11">
    <location>
        <begin position="567"/>
        <end position="596"/>
    </location>
</feature>
<keyword evidence="6" id="KW-0053">Apoptosis</keyword>
<dbReference type="SMART" id="SM00337">
    <property type="entry name" value="BCL"/>
    <property type="match status" value="1"/>
</dbReference>
<keyword evidence="7" id="KW-0539">Nucleus</keyword>
<dbReference type="InterPro" id="IPR036834">
    <property type="entry name" value="Bcl-2-like_sf"/>
</dbReference>
<proteinExistence type="inferred from homology"/>
<feature type="region of interest" description="Disordered" evidence="9">
    <location>
        <begin position="291"/>
        <end position="336"/>
    </location>
</feature>
<evidence type="ECO:0000313" key="13">
    <source>
        <dbReference type="Proteomes" id="UP000694701"/>
    </source>
</evidence>
<dbReference type="Ensembl" id="ENSCCRT00020119806.1">
    <property type="protein sequence ID" value="ENSCCRP00020109686.1"/>
    <property type="gene ID" value="ENSCCRG00020049943.1"/>
</dbReference>
<evidence type="ECO:0000313" key="12">
    <source>
        <dbReference type="Ensembl" id="ENSCCRP00020109686.1"/>
    </source>
</evidence>
<dbReference type="InterPro" id="IPR002475">
    <property type="entry name" value="Bcl2-like"/>
</dbReference>
<dbReference type="Pfam" id="PF00452">
    <property type="entry name" value="Bcl-2"/>
    <property type="match status" value="1"/>
</dbReference>
<evidence type="ECO:0000256" key="1">
    <source>
        <dbReference type="ARBA" id="ARBA00002050"/>
    </source>
</evidence>
<dbReference type="CDD" id="cd06845">
    <property type="entry name" value="Bcl-2_like"/>
    <property type="match status" value="1"/>
</dbReference>
<feature type="domain" description="Bcl-2 Bcl-2 homology region 1-3" evidence="10">
    <location>
        <begin position="109"/>
        <end position="209"/>
    </location>
</feature>
<dbReference type="Pfam" id="PF08265">
    <property type="entry name" value="YL1_C"/>
    <property type="match status" value="1"/>
</dbReference>
<evidence type="ECO:0000256" key="6">
    <source>
        <dbReference type="ARBA" id="ARBA00022703"/>
    </source>
</evidence>
<feature type="compositionally biased region" description="Polar residues" evidence="9">
    <location>
        <begin position="493"/>
        <end position="533"/>
    </location>
</feature>
<dbReference type="InterPro" id="IPR046757">
    <property type="entry name" value="YL1_N"/>
</dbReference>
<dbReference type="PRINTS" id="PR01862">
    <property type="entry name" value="BCL2FAMILY"/>
</dbReference>
<evidence type="ECO:0000256" key="4">
    <source>
        <dbReference type="ARBA" id="ARBA00009458"/>
    </source>
</evidence>
<dbReference type="PRINTS" id="PR01866">
    <property type="entry name" value="APOPREGMCL1"/>
</dbReference>
<evidence type="ECO:0000256" key="2">
    <source>
        <dbReference type="ARBA" id="ARBA00004123"/>
    </source>
</evidence>
<dbReference type="InterPro" id="IPR046371">
    <property type="entry name" value="Bcl-2_BH1-3"/>
</dbReference>
<evidence type="ECO:0000259" key="11">
    <source>
        <dbReference type="SMART" id="SM00993"/>
    </source>
</evidence>
<dbReference type="PANTHER" id="PTHR13275">
    <property type="entry name" value="YL-1 PROTEIN TRANSCRIPTION FACTOR-LIKE 1"/>
    <property type="match status" value="1"/>
</dbReference>
<organism evidence="12 13">
    <name type="scientific">Cyprinus carpio</name>
    <name type="common">Common carp</name>
    <dbReference type="NCBI Taxonomy" id="7962"/>
    <lineage>
        <taxon>Eukaryota</taxon>
        <taxon>Metazoa</taxon>
        <taxon>Chordata</taxon>
        <taxon>Craniata</taxon>
        <taxon>Vertebrata</taxon>
        <taxon>Euteleostomi</taxon>
        <taxon>Actinopterygii</taxon>
        <taxon>Neopterygii</taxon>
        <taxon>Teleostei</taxon>
        <taxon>Ostariophysi</taxon>
        <taxon>Cypriniformes</taxon>
        <taxon>Cyprinidae</taxon>
        <taxon>Cyprininae</taxon>
        <taxon>Cyprinus</taxon>
    </lineage>
</organism>
<dbReference type="GO" id="GO:0042981">
    <property type="term" value="P:regulation of apoptotic process"/>
    <property type="evidence" value="ECO:0007669"/>
    <property type="project" value="InterPro"/>
</dbReference>
<dbReference type="AlphaFoldDB" id="A0A8C2KL16"/>
<feature type="region of interest" description="Disordered" evidence="9">
    <location>
        <begin position="491"/>
        <end position="534"/>
    </location>
</feature>
<dbReference type="GO" id="GO:0006915">
    <property type="term" value="P:apoptotic process"/>
    <property type="evidence" value="ECO:0007669"/>
    <property type="project" value="UniProtKB-KW"/>
</dbReference>
<evidence type="ECO:0000256" key="3">
    <source>
        <dbReference type="ARBA" id="ARBA00006832"/>
    </source>
</evidence>
<comment type="similarity">
    <text evidence="3">Belongs to the VPS72/YL1 family.</text>
</comment>
<dbReference type="GO" id="GO:0005634">
    <property type="term" value="C:nucleus"/>
    <property type="evidence" value="ECO:0007669"/>
    <property type="project" value="UniProtKB-SubCell"/>
</dbReference>
<evidence type="ECO:0000256" key="7">
    <source>
        <dbReference type="ARBA" id="ARBA00023242"/>
    </source>
</evidence>
<dbReference type="InterPro" id="IPR013281">
    <property type="entry name" value="Apop_reg_Mc1"/>
</dbReference>
<dbReference type="InterPro" id="IPR013272">
    <property type="entry name" value="Vps72/YL1_C"/>
</dbReference>
<comment type="function">
    <text evidence="1">Deposition-and-exchange histone chaperone specific for H2AZ1, specifically chaperones H2AZ1 and deposits it into nucleosomes. As component of the SRCAP complex, mediates the ATP-dependent exchange of histone H2AZ1/H2B dimers for nucleosomal H2A/H2B, leading to transcriptional regulation of selected genes by chromatin remodeling.</text>
</comment>
<evidence type="ECO:0000256" key="5">
    <source>
        <dbReference type="ARBA" id="ARBA00020000"/>
    </source>
</evidence>
<gene>
    <name evidence="12" type="primary">vps72b</name>
</gene>
<dbReference type="FunFam" id="1.10.437.10:FF:000017">
    <property type="entry name" value="MCL1, BCL2 family apoptosis regulator"/>
    <property type="match status" value="1"/>
</dbReference>
<accession>A0A8C2KL16</accession>
<dbReference type="Gene3D" id="1.10.437.10">
    <property type="entry name" value="Blc2-like"/>
    <property type="match status" value="1"/>
</dbReference>
<dbReference type="Pfam" id="PF05764">
    <property type="entry name" value="YL1"/>
    <property type="match status" value="1"/>
</dbReference>